<keyword evidence="2" id="KW-1185">Reference proteome</keyword>
<proteinExistence type="predicted"/>
<evidence type="ECO:0000313" key="2">
    <source>
        <dbReference type="Proteomes" id="UP000762110"/>
    </source>
</evidence>
<dbReference type="SUPFAM" id="SSF48371">
    <property type="entry name" value="ARM repeat"/>
    <property type="match status" value="1"/>
</dbReference>
<name>A0ABX2DED5_9SPHI</name>
<dbReference type="Gene3D" id="1.25.40.290">
    <property type="entry name" value="ARM repeat domains"/>
    <property type="match status" value="1"/>
</dbReference>
<comment type="caution">
    <text evidence="1">The sequence shown here is derived from an EMBL/GenBank/DDBJ whole genome shotgun (WGS) entry which is preliminary data.</text>
</comment>
<gene>
    <name evidence="1" type="ORF">HQN85_11965</name>
</gene>
<dbReference type="EMBL" id="JABMKV010000002">
    <property type="protein sequence ID" value="NQX32447.1"/>
    <property type="molecule type" value="Genomic_DNA"/>
</dbReference>
<protein>
    <submittedName>
        <fullName evidence="1">HEAT repeat domain-containing protein</fullName>
    </submittedName>
</protein>
<sequence length="200" mass="23198">MKKLIEDIKKIEHGFKHIIEACDLILADKTQNHFDLATKFLIDPAYQVRMLATYLLGQLSTNNESALKLLETKVADDKNWRVQEMLAKAFDYYCNTIGYEKTLPKIKKWLTDKNPNIKRAVIEGLRIWTSRPYFKDNPITAIQLISEHKSDSSEYLRKSVGNALRDISKKHKDKVLNEIATWDLTNKNIAFTYKLVIPKA</sequence>
<dbReference type="RefSeq" id="WP_173272434.1">
    <property type="nucleotide sequence ID" value="NZ_JABMKV010000002.1"/>
</dbReference>
<evidence type="ECO:0000313" key="1">
    <source>
        <dbReference type="EMBL" id="NQX32447.1"/>
    </source>
</evidence>
<organism evidence="1 2">
    <name type="scientific">Pedobacter boryungensis</name>
    <dbReference type="NCBI Taxonomy" id="869962"/>
    <lineage>
        <taxon>Bacteria</taxon>
        <taxon>Pseudomonadati</taxon>
        <taxon>Bacteroidota</taxon>
        <taxon>Sphingobacteriia</taxon>
        <taxon>Sphingobacteriales</taxon>
        <taxon>Sphingobacteriaceae</taxon>
        <taxon>Pedobacter</taxon>
    </lineage>
</organism>
<dbReference type="Pfam" id="PF08713">
    <property type="entry name" value="DNA_alkylation"/>
    <property type="match status" value="1"/>
</dbReference>
<dbReference type="InterPro" id="IPR014825">
    <property type="entry name" value="DNA_alkylation"/>
</dbReference>
<reference evidence="1 2" key="1">
    <citation type="submission" date="2020-05" db="EMBL/GenBank/DDBJ databases">
        <title>Description of Pedobacter foliorum sp. nov.</title>
        <authorList>
            <person name="Qi S."/>
            <person name="Carlier A."/>
            <person name="Cnockaert M."/>
            <person name="Vandamme P."/>
        </authorList>
    </citation>
    <scope>NUCLEOTIDE SEQUENCE [LARGE SCALE GENOMIC DNA]</scope>
    <source>
        <strain evidence="1 2">LMG 31300</strain>
    </source>
</reference>
<accession>A0ABX2DED5</accession>
<dbReference type="Gene3D" id="1.10.1240.70">
    <property type="match status" value="1"/>
</dbReference>
<dbReference type="InterPro" id="IPR016024">
    <property type="entry name" value="ARM-type_fold"/>
</dbReference>
<dbReference type="Proteomes" id="UP000762110">
    <property type="component" value="Unassembled WGS sequence"/>
</dbReference>